<reference evidence="3" key="1">
    <citation type="journal article" date="2020" name="BMC Genomics">
        <title>Correction to: Identification and distribution of gene clusters required for synthesis of sphingolipid metabolism inhibitors in diverse species of the filamentous fungus Fusarium.</title>
        <authorList>
            <person name="Kim H.S."/>
            <person name="Lohmar J.M."/>
            <person name="Busman M."/>
            <person name="Brown D.W."/>
            <person name="Naumann T.A."/>
            <person name="Divon H.H."/>
            <person name="Lysoe E."/>
            <person name="Uhlig S."/>
            <person name="Proctor R.H."/>
        </authorList>
    </citation>
    <scope>NUCLEOTIDE SEQUENCE</scope>
    <source>
        <strain evidence="3">NRRL 20472</strain>
    </source>
</reference>
<feature type="region of interest" description="Disordered" evidence="1">
    <location>
        <begin position="249"/>
        <end position="304"/>
    </location>
</feature>
<proteinExistence type="predicted"/>
<dbReference type="InterPro" id="IPR040151">
    <property type="entry name" value="Gfd2/YDR514C-like"/>
</dbReference>
<dbReference type="InterPro" id="IPR048519">
    <property type="entry name" value="Gfd2/YDR514C-like_C"/>
</dbReference>
<dbReference type="SUPFAM" id="SSF53098">
    <property type="entry name" value="Ribonuclease H-like"/>
    <property type="match status" value="1"/>
</dbReference>
<protein>
    <recommendedName>
        <fullName evidence="2">Gfd2/YDR514C-like C-terminal domain-containing protein</fullName>
    </recommendedName>
</protein>
<evidence type="ECO:0000313" key="4">
    <source>
        <dbReference type="Proteomes" id="UP000622797"/>
    </source>
</evidence>
<dbReference type="EMBL" id="JABEXW010000300">
    <property type="protein sequence ID" value="KAF4966244.1"/>
    <property type="molecule type" value="Genomic_DNA"/>
</dbReference>
<dbReference type="OrthoDB" id="5953249at2759"/>
<feature type="compositionally biased region" description="Basic and acidic residues" evidence="1">
    <location>
        <begin position="256"/>
        <end position="280"/>
    </location>
</feature>
<dbReference type="PANTHER" id="PTHR28083:SF1">
    <property type="entry name" value="GOOD FOR FULL DBP5 ACTIVITY PROTEIN 2"/>
    <property type="match status" value="1"/>
</dbReference>
<evidence type="ECO:0000259" key="2">
    <source>
        <dbReference type="Pfam" id="PF21762"/>
    </source>
</evidence>
<reference evidence="3" key="2">
    <citation type="submission" date="2020-05" db="EMBL/GenBank/DDBJ databases">
        <authorList>
            <person name="Kim H.-S."/>
            <person name="Proctor R.H."/>
            <person name="Brown D.W."/>
        </authorList>
    </citation>
    <scope>NUCLEOTIDE SEQUENCE</scope>
    <source>
        <strain evidence="3">NRRL 20472</strain>
    </source>
</reference>
<keyword evidence="4" id="KW-1185">Reference proteome</keyword>
<feature type="domain" description="Gfd2/YDR514C-like C-terminal" evidence="2">
    <location>
        <begin position="182"/>
        <end position="216"/>
    </location>
</feature>
<dbReference type="PANTHER" id="PTHR28083">
    <property type="entry name" value="GOOD FOR FULL DBP5 ACTIVITY PROTEIN 2"/>
    <property type="match status" value="1"/>
</dbReference>
<gene>
    <name evidence="3" type="ORF">FSARC_6043</name>
</gene>
<dbReference type="AlphaFoldDB" id="A0A8H4X9S4"/>
<accession>A0A8H4X9S4</accession>
<name>A0A8H4X9S4_9HYPO</name>
<evidence type="ECO:0000313" key="3">
    <source>
        <dbReference type="EMBL" id="KAF4966244.1"/>
    </source>
</evidence>
<dbReference type="Proteomes" id="UP000622797">
    <property type="component" value="Unassembled WGS sequence"/>
</dbReference>
<dbReference type="InterPro" id="IPR012337">
    <property type="entry name" value="RNaseH-like_sf"/>
</dbReference>
<sequence>MESTEITAVEPAHKGILRDDTSIIRWIFGYCDKARLSNASTWPNVPHTSPPTGANSYIRRLRFLSIDIDRLQEKDGIIQRFQIGVSFLDAQCLQNLLFKHHHMPPPDINLASHIIQSHHWVIEAKQPFKANSYMFLFGKAKAISILELEAQLQKYTQQPFILIVHEGKQELSVLKRLNINLNRYSLQQLLNEFKIPHRQLHTAGNDAHFTLRALLMISVRDAELQLVGKRLPDWVPVLMAIAQAPLPRVPPKKRERAAMAEAERQRRLEEKTTEEKKEEELMCDLPATHPDEIEPPPTHGQDCK</sequence>
<organism evidence="3 4">
    <name type="scientific">Fusarium sarcochroum</name>
    <dbReference type="NCBI Taxonomy" id="1208366"/>
    <lineage>
        <taxon>Eukaryota</taxon>
        <taxon>Fungi</taxon>
        <taxon>Dikarya</taxon>
        <taxon>Ascomycota</taxon>
        <taxon>Pezizomycotina</taxon>
        <taxon>Sordariomycetes</taxon>
        <taxon>Hypocreomycetidae</taxon>
        <taxon>Hypocreales</taxon>
        <taxon>Nectriaceae</taxon>
        <taxon>Fusarium</taxon>
        <taxon>Fusarium lateritium species complex</taxon>
    </lineage>
</organism>
<comment type="caution">
    <text evidence="3">The sequence shown here is derived from an EMBL/GenBank/DDBJ whole genome shotgun (WGS) entry which is preliminary data.</text>
</comment>
<evidence type="ECO:0000256" key="1">
    <source>
        <dbReference type="SAM" id="MobiDB-lite"/>
    </source>
</evidence>
<dbReference type="Pfam" id="PF21762">
    <property type="entry name" value="DEDDh_C"/>
    <property type="match status" value="1"/>
</dbReference>